<protein>
    <submittedName>
        <fullName evidence="1">Uncharacterized protein</fullName>
    </submittedName>
</protein>
<dbReference type="AlphaFoldDB" id="A0A1X7TAQ4"/>
<reference evidence="1" key="1">
    <citation type="submission" date="2017-05" db="UniProtKB">
        <authorList>
            <consortium name="EnsemblMetazoa"/>
        </authorList>
    </citation>
    <scope>IDENTIFICATION</scope>
</reference>
<proteinExistence type="predicted"/>
<accession>A0A1X7TAQ4</accession>
<dbReference type="InParanoid" id="A0A1X7TAQ4"/>
<organism evidence="1">
    <name type="scientific">Amphimedon queenslandica</name>
    <name type="common">Sponge</name>
    <dbReference type="NCBI Taxonomy" id="400682"/>
    <lineage>
        <taxon>Eukaryota</taxon>
        <taxon>Metazoa</taxon>
        <taxon>Porifera</taxon>
        <taxon>Demospongiae</taxon>
        <taxon>Heteroscleromorpha</taxon>
        <taxon>Haplosclerida</taxon>
        <taxon>Niphatidae</taxon>
        <taxon>Amphimedon</taxon>
    </lineage>
</organism>
<evidence type="ECO:0000313" key="1">
    <source>
        <dbReference type="EnsemblMetazoa" id="Aqu2.1.11643_001"/>
    </source>
</evidence>
<sequence>MHQKNPERTKVCGTVGSKLLLILKTTIQKQLIASWSPLVLPTASSVKTDAETDIESSLVLSNTVTIVILSSKICHDGYFALLSNLLKK</sequence>
<dbReference type="EnsemblMetazoa" id="Aqu2.1.11643_001">
    <property type="protein sequence ID" value="Aqu2.1.11643_001"/>
    <property type="gene ID" value="Aqu2.1.11643"/>
</dbReference>
<name>A0A1X7TAQ4_AMPQE</name>